<evidence type="ECO:0000313" key="2">
    <source>
        <dbReference type="Proteomes" id="UP000799755"/>
    </source>
</evidence>
<organism evidence="1 2">
    <name type="scientific">Lindgomyces ingoldianus</name>
    <dbReference type="NCBI Taxonomy" id="673940"/>
    <lineage>
        <taxon>Eukaryota</taxon>
        <taxon>Fungi</taxon>
        <taxon>Dikarya</taxon>
        <taxon>Ascomycota</taxon>
        <taxon>Pezizomycotina</taxon>
        <taxon>Dothideomycetes</taxon>
        <taxon>Pleosporomycetidae</taxon>
        <taxon>Pleosporales</taxon>
        <taxon>Lindgomycetaceae</taxon>
        <taxon>Lindgomyces</taxon>
    </lineage>
</organism>
<protein>
    <submittedName>
        <fullName evidence="1">Uncharacterized protein</fullName>
    </submittedName>
</protein>
<sequence>MRDIIPAEESEDRKPFLSPMVLLQYAQGKKSGCVRFHGRDVDVPFPAGGGKVCAHCDHTKLILSSILAMLYSTSLKPGAVNCTLETNSTASSFSINYPMFLRRFLLSISGPVILRVMSMPTLRPFPMTLVSLAIASSWHGEEIFAGEEPRVQLNLEENLKKPQREMVAVKCEVLAGLKESAMLWTEESRGEGKAITKHLNPRTNHGENEACFGIPQHRVLTSHQSDGFGLCLDWHYKTSNGGPSIVLTTSIQMLTRRTAPLRLLSVLSLLPNAQRRPMSSLTLNKDIFNPALYQRIRDVWFEGHSVNTTIPKPEVMQRWWMAGPEQKMIFDGHCRDNFGQALEAIAPEKWPEPTAEPFVQEVHAAAERSPGDASAEAAWTALGIILLLDQMSRNIYRTNEGLVKIYTHYDKIAQSFLSTVLSTDGPIIRPDMHPMWRHNPSYRLWFYMPLMHSEKIEDHHKMDAILKDMVVDLVQANRPEAAEYLEKSKGAEKHHREILDKFGRYPHRNACLGREATEEEKKFLADIGNTFGVAQK</sequence>
<evidence type="ECO:0000313" key="1">
    <source>
        <dbReference type="EMBL" id="KAF2467455.1"/>
    </source>
</evidence>
<keyword evidence="2" id="KW-1185">Reference proteome</keyword>
<name>A0ACB6QLQ3_9PLEO</name>
<proteinExistence type="predicted"/>
<reference evidence="1" key="1">
    <citation type="journal article" date="2020" name="Stud. Mycol.">
        <title>101 Dothideomycetes genomes: a test case for predicting lifestyles and emergence of pathogens.</title>
        <authorList>
            <person name="Haridas S."/>
            <person name="Albert R."/>
            <person name="Binder M."/>
            <person name="Bloem J."/>
            <person name="Labutti K."/>
            <person name="Salamov A."/>
            <person name="Andreopoulos B."/>
            <person name="Baker S."/>
            <person name="Barry K."/>
            <person name="Bills G."/>
            <person name="Bluhm B."/>
            <person name="Cannon C."/>
            <person name="Castanera R."/>
            <person name="Culley D."/>
            <person name="Daum C."/>
            <person name="Ezra D."/>
            <person name="Gonzalez J."/>
            <person name="Henrissat B."/>
            <person name="Kuo A."/>
            <person name="Liang C."/>
            <person name="Lipzen A."/>
            <person name="Lutzoni F."/>
            <person name="Magnuson J."/>
            <person name="Mondo S."/>
            <person name="Nolan M."/>
            <person name="Ohm R."/>
            <person name="Pangilinan J."/>
            <person name="Park H.-J."/>
            <person name="Ramirez L."/>
            <person name="Alfaro M."/>
            <person name="Sun H."/>
            <person name="Tritt A."/>
            <person name="Yoshinaga Y."/>
            <person name="Zwiers L.-H."/>
            <person name="Turgeon B."/>
            <person name="Goodwin S."/>
            <person name="Spatafora J."/>
            <person name="Crous P."/>
            <person name="Grigoriev I."/>
        </authorList>
    </citation>
    <scope>NUCLEOTIDE SEQUENCE</scope>
    <source>
        <strain evidence="1">ATCC 200398</strain>
    </source>
</reference>
<dbReference type="EMBL" id="MU003520">
    <property type="protein sequence ID" value="KAF2467455.1"/>
    <property type="molecule type" value="Genomic_DNA"/>
</dbReference>
<dbReference type="Proteomes" id="UP000799755">
    <property type="component" value="Unassembled WGS sequence"/>
</dbReference>
<gene>
    <name evidence="1" type="ORF">BDR25DRAFT_344850</name>
</gene>
<comment type="caution">
    <text evidence="1">The sequence shown here is derived from an EMBL/GenBank/DDBJ whole genome shotgun (WGS) entry which is preliminary data.</text>
</comment>
<accession>A0ACB6QLQ3</accession>